<evidence type="ECO:0000313" key="5">
    <source>
        <dbReference type="EMBL" id="QHV96220.1"/>
    </source>
</evidence>
<dbReference type="Proteomes" id="UP000464577">
    <property type="component" value="Chromosome"/>
</dbReference>
<dbReference type="Pfam" id="PF00106">
    <property type="entry name" value="adh_short"/>
    <property type="match status" value="1"/>
</dbReference>
<sequence>MHDYLLRLFVTGCKPIKTNLPQILFPFCFMKKSIILVTGGSRGIGRSICLALAERGCTVLFTYLSNDVKAGELITEINQIGTGGAFAYRCDMSSLPEVLALAKRIRQDVSYLDAIVNNAGIVGDGKPFLFATDEHWWDVIRTNVGSVTNTCRVLLPMMIARKAGRIINITSLSGQKGNAGQSAYSASKAAVVTFSRSLAKEVGRFGITVNCISPGLIDTDMTRDISNEYVANRLVWSPLKRKGGADEVANLVTYMLCDAPSYIIGQELTIDGGLGVS</sequence>
<keyword evidence="6" id="KW-1185">Reference proteome</keyword>
<dbReference type="InterPro" id="IPR057326">
    <property type="entry name" value="KR_dom"/>
</dbReference>
<dbReference type="PROSITE" id="PS00061">
    <property type="entry name" value="ADH_SHORT"/>
    <property type="match status" value="1"/>
</dbReference>
<comment type="similarity">
    <text evidence="1 3">Belongs to the short-chain dehydrogenases/reductases (SDR) family.</text>
</comment>
<accession>A0A6P1VWK7</accession>
<dbReference type="FunFam" id="3.40.50.720:FF:000173">
    <property type="entry name" value="3-oxoacyl-[acyl-carrier protein] reductase"/>
    <property type="match status" value="1"/>
</dbReference>
<dbReference type="SMART" id="SM00822">
    <property type="entry name" value="PKS_KR"/>
    <property type="match status" value="1"/>
</dbReference>
<dbReference type="EMBL" id="CP045997">
    <property type="protein sequence ID" value="QHV96220.1"/>
    <property type="molecule type" value="Genomic_DNA"/>
</dbReference>
<evidence type="ECO:0000313" key="6">
    <source>
        <dbReference type="Proteomes" id="UP000464577"/>
    </source>
</evidence>
<dbReference type="Gene3D" id="3.40.50.720">
    <property type="entry name" value="NAD(P)-binding Rossmann-like Domain"/>
    <property type="match status" value="1"/>
</dbReference>
<evidence type="ECO:0000256" key="2">
    <source>
        <dbReference type="ARBA" id="ARBA00023002"/>
    </source>
</evidence>
<name>A0A6P1VWK7_9BACT</name>
<dbReference type="KEGG" id="senf:GJR95_14905"/>
<gene>
    <name evidence="5" type="ORF">GJR95_14905</name>
</gene>
<feature type="domain" description="Ketoreductase" evidence="4">
    <location>
        <begin position="33"/>
        <end position="215"/>
    </location>
</feature>
<keyword evidence="2" id="KW-0560">Oxidoreductase</keyword>
<dbReference type="AlphaFoldDB" id="A0A6P1VWK7"/>
<dbReference type="PANTHER" id="PTHR42760">
    <property type="entry name" value="SHORT-CHAIN DEHYDROGENASES/REDUCTASES FAMILY MEMBER"/>
    <property type="match status" value="1"/>
</dbReference>
<evidence type="ECO:0000256" key="1">
    <source>
        <dbReference type="ARBA" id="ARBA00006484"/>
    </source>
</evidence>
<reference evidence="5 6" key="1">
    <citation type="submission" date="2019-11" db="EMBL/GenBank/DDBJ databases">
        <title>Spirosoma endbachense sp. nov., isolated from a natural salt meadow.</title>
        <authorList>
            <person name="Rojas J."/>
            <person name="Ambika Manirajan B."/>
            <person name="Ratering S."/>
            <person name="Suarez C."/>
            <person name="Geissler-Plaum R."/>
            <person name="Schnell S."/>
        </authorList>
    </citation>
    <scope>NUCLEOTIDE SEQUENCE [LARGE SCALE GENOMIC DNA]</scope>
    <source>
        <strain evidence="5 6">I-24</strain>
    </source>
</reference>
<dbReference type="InterPro" id="IPR002347">
    <property type="entry name" value="SDR_fam"/>
</dbReference>
<protein>
    <submittedName>
        <fullName evidence="5">SDR family oxidoreductase</fullName>
    </submittedName>
</protein>
<dbReference type="InterPro" id="IPR020904">
    <property type="entry name" value="Sc_DH/Rdtase_CS"/>
</dbReference>
<evidence type="ECO:0000259" key="4">
    <source>
        <dbReference type="SMART" id="SM00822"/>
    </source>
</evidence>
<evidence type="ECO:0000256" key="3">
    <source>
        <dbReference type="RuleBase" id="RU000363"/>
    </source>
</evidence>
<organism evidence="5 6">
    <name type="scientific">Spirosoma endbachense</name>
    <dbReference type="NCBI Taxonomy" id="2666025"/>
    <lineage>
        <taxon>Bacteria</taxon>
        <taxon>Pseudomonadati</taxon>
        <taxon>Bacteroidota</taxon>
        <taxon>Cytophagia</taxon>
        <taxon>Cytophagales</taxon>
        <taxon>Cytophagaceae</taxon>
        <taxon>Spirosoma</taxon>
    </lineage>
</organism>
<dbReference type="PRINTS" id="PR00081">
    <property type="entry name" value="GDHRDH"/>
</dbReference>
<proteinExistence type="inferred from homology"/>
<dbReference type="GO" id="GO:0016616">
    <property type="term" value="F:oxidoreductase activity, acting on the CH-OH group of donors, NAD or NADP as acceptor"/>
    <property type="evidence" value="ECO:0007669"/>
    <property type="project" value="TreeGrafter"/>
</dbReference>
<dbReference type="PANTHER" id="PTHR42760:SF133">
    <property type="entry name" value="3-OXOACYL-[ACYL-CARRIER-PROTEIN] REDUCTASE"/>
    <property type="match status" value="1"/>
</dbReference>
<dbReference type="InterPro" id="IPR036291">
    <property type="entry name" value="NAD(P)-bd_dom_sf"/>
</dbReference>
<dbReference type="SUPFAM" id="SSF51735">
    <property type="entry name" value="NAD(P)-binding Rossmann-fold domains"/>
    <property type="match status" value="1"/>
</dbReference>
<dbReference type="PRINTS" id="PR00080">
    <property type="entry name" value="SDRFAMILY"/>
</dbReference>